<dbReference type="RefSeq" id="WP_377242594.1">
    <property type="nucleotide sequence ID" value="NZ_JBHLXP010000001.1"/>
</dbReference>
<evidence type="ECO:0000313" key="8">
    <source>
        <dbReference type="Proteomes" id="UP001589813"/>
    </source>
</evidence>
<evidence type="ECO:0000256" key="5">
    <source>
        <dbReference type="ARBA" id="ARBA00031841"/>
    </source>
</evidence>
<dbReference type="InterPro" id="IPR003772">
    <property type="entry name" value="YceD"/>
</dbReference>
<comment type="caution">
    <text evidence="7">The sequence shown here is derived from an EMBL/GenBank/DDBJ whole genome shotgun (WGS) entry which is preliminary data.</text>
</comment>
<dbReference type="PANTHER" id="PTHR38099:SF1">
    <property type="entry name" value="LARGE RIBOSOMAL RNA SUBUNIT ACCUMULATION PROTEIN YCED"/>
    <property type="match status" value="1"/>
</dbReference>
<protein>
    <recommendedName>
        <fullName evidence="3">Large ribosomal RNA subunit accumulation protein YceD</fullName>
    </recommendedName>
    <alternativeName>
        <fullName evidence="5">23S rRNA accumulation protein YceD</fullName>
    </alternativeName>
</protein>
<gene>
    <name evidence="7" type="primary">yceD</name>
    <name evidence="7" type="ORF">ACFFJP_08965</name>
</gene>
<proteinExistence type="inferred from homology"/>
<evidence type="ECO:0000256" key="6">
    <source>
        <dbReference type="SAM" id="MobiDB-lite"/>
    </source>
</evidence>
<evidence type="ECO:0000313" key="7">
    <source>
        <dbReference type="EMBL" id="MFC0048418.1"/>
    </source>
</evidence>
<name>A0ABV6BEE2_9GAMM</name>
<feature type="region of interest" description="Disordered" evidence="6">
    <location>
        <begin position="154"/>
        <end position="174"/>
    </location>
</feature>
<dbReference type="InterPro" id="IPR039255">
    <property type="entry name" value="YceD_bac"/>
</dbReference>
<keyword evidence="4" id="KW-0690">Ribosome biogenesis</keyword>
<dbReference type="PANTHER" id="PTHR38099">
    <property type="entry name" value="LARGE RIBOSOMAL RNA SUBUNIT ACCUMULATION PROTEIN YCED"/>
    <property type="match status" value="1"/>
</dbReference>
<comment type="similarity">
    <text evidence="2">Belongs to the DUF177 domain family.</text>
</comment>
<comment type="function">
    <text evidence="1">Plays a role in synthesis, processing and/or stability of 23S rRNA.</text>
</comment>
<keyword evidence="8" id="KW-1185">Reference proteome</keyword>
<dbReference type="Pfam" id="PF02620">
    <property type="entry name" value="YceD"/>
    <property type="match status" value="1"/>
</dbReference>
<dbReference type="EMBL" id="JBHLXP010000001">
    <property type="protein sequence ID" value="MFC0048418.1"/>
    <property type="molecule type" value="Genomic_DNA"/>
</dbReference>
<reference evidence="7 8" key="1">
    <citation type="submission" date="2024-09" db="EMBL/GenBank/DDBJ databases">
        <authorList>
            <person name="Sun Q."/>
            <person name="Mori K."/>
        </authorList>
    </citation>
    <scope>NUCLEOTIDE SEQUENCE [LARGE SCALE GENOMIC DNA]</scope>
    <source>
        <strain evidence="7 8">KCTC 23315</strain>
    </source>
</reference>
<evidence type="ECO:0000256" key="1">
    <source>
        <dbReference type="ARBA" id="ARBA00002868"/>
    </source>
</evidence>
<evidence type="ECO:0000256" key="3">
    <source>
        <dbReference type="ARBA" id="ARBA00015716"/>
    </source>
</evidence>
<dbReference type="Proteomes" id="UP001589813">
    <property type="component" value="Unassembled WGS sequence"/>
</dbReference>
<evidence type="ECO:0000256" key="4">
    <source>
        <dbReference type="ARBA" id="ARBA00022517"/>
    </source>
</evidence>
<sequence>MQKVKIPVTIDPYRTAQKRSSFDGILQLQNLTRLSEQLSNTDGDVAVIVHCGNDEQGLVYIEGEAQCTVQVRCERCGDEMTLNINSSFAYTPVKGDDSAQEEIPQRYDVIETDEHGEVNLRQLVEDELILALPLFPMHDEGQCDPNKVQMSWGEIEPEPEKPNPFAILQELKKK</sequence>
<dbReference type="NCBIfam" id="NF008395">
    <property type="entry name" value="PRK11193.1"/>
    <property type="match status" value="1"/>
</dbReference>
<organism evidence="7 8">
    <name type="scientific">Rheinheimera tilapiae</name>
    <dbReference type="NCBI Taxonomy" id="875043"/>
    <lineage>
        <taxon>Bacteria</taxon>
        <taxon>Pseudomonadati</taxon>
        <taxon>Pseudomonadota</taxon>
        <taxon>Gammaproteobacteria</taxon>
        <taxon>Chromatiales</taxon>
        <taxon>Chromatiaceae</taxon>
        <taxon>Rheinheimera</taxon>
    </lineage>
</organism>
<accession>A0ABV6BEE2</accession>
<evidence type="ECO:0000256" key="2">
    <source>
        <dbReference type="ARBA" id="ARBA00010740"/>
    </source>
</evidence>